<organism evidence="1 2">
    <name type="scientific">Eumeta variegata</name>
    <name type="common">Bagworm moth</name>
    <name type="synonym">Eumeta japonica</name>
    <dbReference type="NCBI Taxonomy" id="151549"/>
    <lineage>
        <taxon>Eukaryota</taxon>
        <taxon>Metazoa</taxon>
        <taxon>Ecdysozoa</taxon>
        <taxon>Arthropoda</taxon>
        <taxon>Hexapoda</taxon>
        <taxon>Insecta</taxon>
        <taxon>Pterygota</taxon>
        <taxon>Neoptera</taxon>
        <taxon>Endopterygota</taxon>
        <taxon>Lepidoptera</taxon>
        <taxon>Glossata</taxon>
        <taxon>Ditrysia</taxon>
        <taxon>Tineoidea</taxon>
        <taxon>Psychidae</taxon>
        <taxon>Oiketicinae</taxon>
        <taxon>Eumeta</taxon>
    </lineage>
</organism>
<protein>
    <submittedName>
        <fullName evidence="1">Uncharacterized protein</fullName>
    </submittedName>
</protein>
<dbReference type="OrthoDB" id="411871at2759"/>
<dbReference type="EMBL" id="BGZK01000004">
    <property type="protein sequence ID" value="GBO99885.1"/>
    <property type="molecule type" value="Genomic_DNA"/>
</dbReference>
<evidence type="ECO:0000313" key="2">
    <source>
        <dbReference type="Proteomes" id="UP000299102"/>
    </source>
</evidence>
<dbReference type="InterPro" id="IPR036691">
    <property type="entry name" value="Endo/exonu/phosph_ase_sf"/>
</dbReference>
<gene>
    <name evidence="1" type="ORF">EVAR_74262_1</name>
</gene>
<sequence>MASRTGALEAAILMLDSEVEVEEDQILTYENAITAEITAGNCRIGVMSVYLEGDTPIGPYLDGIKWICSKLGLTKLSQGDVNAWSIVKQRVQ</sequence>
<reference evidence="1 2" key="1">
    <citation type="journal article" date="2019" name="Commun. Biol.">
        <title>The bagworm genome reveals a unique fibroin gene that provides high tensile strength.</title>
        <authorList>
            <person name="Kono N."/>
            <person name="Nakamura H."/>
            <person name="Ohtoshi R."/>
            <person name="Tomita M."/>
            <person name="Numata K."/>
            <person name="Arakawa K."/>
        </authorList>
    </citation>
    <scope>NUCLEOTIDE SEQUENCE [LARGE SCALE GENOMIC DNA]</scope>
</reference>
<name>A0A4C1SDF7_EUMVA</name>
<accession>A0A4C1SDF7</accession>
<dbReference type="Proteomes" id="UP000299102">
    <property type="component" value="Unassembled WGS sequence"/>
</dbReference>
<comment type="caution">
    <text evidence="1">The sequence shown here is derived from an EMBL/GenBank/DDBJ whole genome shotgun (WGS) entry which is preliminary data.</text>
</comment>
<keyword evidence="2" id="KW-1185">Reference proteome</keyword>
<evidence type="ECO:0000313" key="1">
    <source>
        <dbReference type="EMBL" id="GBO99885.1"/>
    </source>
</evidence>
<proteinExistence type="predicted"/>
<dbReference type="AlphaFoldDB" id="A0A4C1SDF7"/>
<dbReference type="SUPFAM" id="SSF56219">
    <property type="entry name" value="DNase I-like"/>
    <property type="match status" value="1"/>
</dbReference>